<dbReference type="RefSeq" id="XP_066615755.1">
    <property type="nucleotide sequence ID" value="XM_066755469.1"/>
</dbReference>
<evidence type="ECO:0000313" key="7">
    <source>
        <dbReference type="EMBL" id="KAL0253534.1"/>
    </source>
</evidence>
<reference evidence="8" key="1">
    <citation type="submission" date="2015-01" db="EMBL/GenBank/DDBJ databases">
        <title>The Genome Sequence of Cryptococcus gattii MMRL2647.</title>
        <authorList>
            <consortium name="The Broad Institute Genomics Platform"/>
            <person name="Cuomo C."/>
            <person name="Litvintseva A."/>
            <person name="Chen Y."/>
            <person name="Heitman J."/>
            <person name="Sun S."/>
            <person name="Springer D."/>
            <person name="Dromer F."/>
            <person name="Young S."/>
            <person name="Zeng Q."/>
            <person name="Gargeya S."/>
            <person name="Abouelleil A."/>
            <person name="Alvarado L."/>
            <person name="Chapman S.B."/>
            <person name="Gainer-Dewar J."/>
            <person name="Goldberg J."/>
            <person name="Griggs A."/>
            <person name="Gujja S."/>
            <person name="Hansen M."/>
            <person name="Howarth C."/>
            <person name="Imamovic A."/>
            <person name="Larimer J."/>
            <person name="Murphy C."/>
            <person name="Naylor J."/>
            <person name="Pearson M."/>
            <person name="Priest M."/>
            <person name="Roberts A."/>
            <person name="Saif S."/>
            <person name="Shea T."/>
            <person name="Sykes S."/>
            <person name="Wortman J."/>
            <person name="Nusbaum C."/>
            <person name="Birren B."/>
        </authorList>
    </citation>
    <scope>NUCLEOTIDE SEQUENCE [LARGE SCALE GENOMIC DNA]</scope>
    <source>
        <strain evidence="8">IND107</strain>
    </source>
</reference>
<dbReference type="EMBL" id="ATAM02000002">
    <property type="protein sequence ID" value="KAL0253534.1"/>
    <property type="molecule type" value="Genomic_DNA"/>
</dbReference>
<keyword evidence="8" id="KW-1185">Reference proteome</keyword>
<protein>
    <recommendedName>
        <fullName evidence="6">Prephenate dehydratase domain-containing protein</fullName>
    </recommendedName>
</protein>
<proteinExistence type="predicted"/>
<dbReference type="SUPFAM" id="SSF53850">
    <property type="entry name" value="Periplasmic binding protein-like II"/>
    <property type="match status" value="1"/>
</dbReference>
<keyword evidence="3" id="KW-0584">Phenylalanine biosynthesis</keyword>
<dbReference type="GeneID" id="91987765"/>
<comment type="caution">
    <text evidence="7">The sequence shown here is derived from an EMBL/GenBank/DDBJ whole genome shotgun (WGS) entry which is preliminary data.</text>
</comment>
<comment type="pathway">
    <text evidence="5">Amino-acid biosynthesis.</text>
</comment>
<dbReference type="InterPro" id="IPR001086">
    <property type="entry name" value="Preph_deHydtase"/>
</dbReference>
<dbReference type="Pfam" id="PF00800">
    <property type="entry name" value="PDT"/>
    <property type="match status" value="1"/>
</dbReference>
<keyword evidence="2" id="KW-0057">Aromatic amino acid biosynthesis</keyword>
<feature type="domain" description="Prephenate dehydratase" evidence="6">
    <location>
        <begin position="21"/>
        <end position="215"/>
    </location>
</feature>
<evidence type="ECO:0000256" key="4">
    <source>
        <dbReference type="ARBA" id="ARBA00023239"/>
    </source>
</evidence>
<dbReference type="PROSITE" id="PS51171">
    <property type="entry name" value="PREPHENATE_DEHYDR_3"/>
    <property type="match status" value="1"/>
</dbReference>
<keyword evidence="1" id="KW-0028">Amino-acid biosynthesis</keyword>
<evidence type="ECO:0000256" key="5">
    <source>
        <dbReference type="ARBA" id="ARBA00029440"/>
    </source>
</evidence>
<dbReference type="Gene3D" id="3.40.190.10">
    <property type="entry name" value="Periplasmic binding protein-like II"/>
    <property type="match status" value="2"/>
</dbReference>
<sequence>MDTTSSSEPPAKRMKETKRVEMAFLGPRGTYGEQAARAFATRYSDPIDLVPCTTITDVYNHSAPLIVLPLENTLQGGVLETLDCLLSVLKPSTFEDPKPLERKIVADFALPIRHCLVVRKGTKMEEIRWVRSHEQALGQSSSFLAERLPGIKLEKWSSTAGAAVSLLQNTGNADDKGAAICSKAVLDLYPDHLEVLHEGTQYGNENYTRFLLLTVPSPNILPKSDRQLPSTDRTSFIAVPNPSLGAMLLSFHPSSSICSSTSVTAIHTRPAGEGVIYKDEKFPRWCLLEVVNGATNTVEDAVNLGSLREKLGPELLGK</sequence>
<dbReference type="CDD" id="cd13532">
    <property type="entry name" value="PBP2_PDT_like"/>
    <property type="match status" value="1"/>
</dbReference>
<gene>
    <name evidence="7" type="ORF">I308_100907</name>
</gene>
<evidence type="ECO:0000259" key="6">
    <source>
        <dbReference type="PROSITE" id="PS51171"/>
    </source>
</evidence>
<name>A0ABR3BZD1_9TREE</name>
<evidence type="ECO:0000313" key="8">
    <source>
        <dbReference type="Proteomes" id="UP000054399"/>
    </source>
</evidence>
<accession>A0ABR3BZD1</accession>
<dbReference type="PANTHER" id="PTHR21022:SF19">
    <property type="entry name" value="PREPHENATE DEHYDRATASE-RELATED"/>
    <property type="match status" value="1"/>
</dbReference>
<evidence type="ECO:0000256" key="1">
    <source>
        <dbReference type="ARBA" id="ARBA00022605"/>
    </source>
</evidence>
<evidence type="ECO:0000256" key="3">
    <source>
        <dbReference type="ARBA" id="ARBA00023222"/>
    </source>
</evidence>
<keyword evidence="4" id="KW-0456">Lyase</keyword>
<dbReference type="Proteomes" id="UP000054399">
    <property type="component" value="Unassembled WGS sequence"/>
</dbReference>
<reference evidence="7 8" key="2">
    <citation type="submission" date="2024-01" db="EMBL/GenBank/DDBJ databases">
        <title>Comparative genomics of Cryptococcus and Kwoniella reveals pathogenesis evolution and contrasting modes of karyotype evolution via chromosome fusion or intercentromeric recombination.</title>
        <authorList>
            <person name="Coelho M.A."/>
            <person name="David-Palma M."/>
            <person name="Shea T."/>
            <person name="Bowers K."/>
            <person name="Mcginley-Smith S."/>
            <person name="Mohammad A.W."/>
            <person name="Gnirke A."/>
            <person name="Yurkov A.M."/>
            <person name="Nowrousian M."/>
            <person name="Sun S."/>
            <person name="Cuomo C.A."/>
            <person name="Heitman J."/>
        </authorList>
    </citation>
    <scope>NUCLEOTIDE SEQUENCE [LARGE SCALE GENOMIC DNA]</scope>
    <source>
        <strain evidence="7 8">IND107</strain>
    </source>
</reference>
<evidence type="ECO:0000256" key="2">
    <source>
        <dbReference type="ARBA" id="ARBA00023141"/>
    </source>
</evidence>
<dbReference type="PANTHER" id="PTHR21022">
    <property type="entry name" value="PREPHENATE DEHYDRATASE P PROTEIN"/>
    <property type="match status" value="1"/>
</dbReference>
<organism evidence="7 8">
    <name type="scientific">Cryptococcus tetragattii IND107</name>
    <dbReference type="NCBI Taxonomy" id="1296105"/>
    <lineage>
        <taxon>Eukaryota</taxon>
        <taxon>Fungi</taxon>
        <taxon>Dikarya</taxon>
        <taxon>Basidiomycota</taxon>
        <taxon>Agaricomycotina</taxon>
        <taxon>Tremellomycetes</taxon>
        <taxon>Tremellales</taxon>
        <taxon>Cryptococcaceae</taxon>
        <taxon>Cryptococcus</taxon>
        <taxon>Cryptococcus gattii species complex</taxon>
    </lineage>
</organism>